<evidence type="ECO:0000256" key="7">
    <source>
        <dbReference type="RuleBase" id="RU003707"/>
    </source>
</evidence>
<dbReference type="Gene3D" id="1.10.12.10">
    <property type="entry name" value="Lyase 2-enoyl-coa Hydratase, Chain A, domain 2"/>
    <property type="match status" value="1"/>
</dbReference>
<comment type="similarity">
    <text evidence="1 7">Belongs to the enoyl-CoA hydratase/isomerase family.</text>
</comment>
<dbReference type="InterPro" id="IPR001753">
    <property type="entry name" value="Enoyl-CoA_hydra/iso"/>
</dbReference>
<feature type="compositionally biased region" description="Polar residues" evidence="8">
    <location>
        <begin position="195"/>
        <end position="207"/>
    </location>
</feature>
<dbReference type="InterPro" id="IPR023780">
    <property type="entry name" value="Chromo_domain"/>
</dbReference>
<feature type="region of interest" description="Disordered" evidence="8">
    <location>
        <begin position="1"/>
        <end position="74"/>
    </location>
</feature>
<keyword evidence="10" id="KW-1185">Reference proteome</keyword>
<feature type="compositionally biased region" description="Basic residues" evidence="8">
    <location>
        <begin position="164"/>
        <end position="173"/>
    </location>
</feature>
<dbReference type="GO" id="GO:0005739">
    <property type="term" value="C:mitochondrion"/>
    <property type="evidence" value="ECO:0007669"/>
    <property type="project" value="TreeGrafter"/>
</dbReference>
<evidence type="ECO:0000259" key="9">
    <source>
        <dbReference type="PROSITE" id="PS50013"/>
    </source>
</evidence>
<keyword evidence="3" id="KW-0276">Fatty acid metabolism</keyword>
<protein>
    <recommendedName>
        <fullName evidence="6">Probable enoyl-CoA hydratase, mitochondrial</fullName>
        <ecNumber evidence="2">4.2.1.17</ecNumber>
    </recommendedName>
</protein>
<feature type="domain" description="Chromo" evidence="9">
    <location>
        <begin position="71"/>
        <end position="133"/>
    </location>
</feature>
<feature type="region of interest" description="Disordered" evidence="8">
    <location>
        <begin position="121"/>
        <end position="230"/>
    </location>
</feature>
<accession>A0A914L8A5</accession>
<feature type="compositionally biased region" description="Acidic residues" evidence="8">
    <location>
        <begin position="59"/>
        <end position="74"/>
    </location>
</feature>
<dbReference type="EC" id="4.2.1.17" evidence="2"/>
<name>A0A914L8A5_MELIC</name>
<dbReference type="InterPro" id="IPR018376">
    <property type="entry name" value="Enoyl-CoA_hyd/isom_CS"/>
</dbReference>
<evidence type="ECO:0000256" key="2">
    <source>
        <dbReference type="ARBA" id="ARBA00012076"/>
    </source>
</evidence>
<evidence type="ECO:0000256" key="6">
    <source>
        <dbReference type="ARBA" id="ARBA00073937"/>
    </source>
</evidence>
<organism evidence="10 11">
    <name type="scientific">Meloidogyne incognita</name>
    <name type="common">Southern root-knot nematode worm</name>
    <name type="synonym">Oxyuris incognita</name>
    <dbReference type="NCBI Taxonomy" id="6306"/>
    <lineage>
        <taxon>Eukaryota</taxon>
        <taxon>Metazoa</taxon>
        <taxon>Ecdysozoa</taxon>
        <taxon>Nematoda</taxon>
        <taxon>Chromadorea</taxon>
        <taxon>Rhabditida</taxon>
        <taxon>Tylenchina</taxon>
        <taxon>Tylenchomorpha</taxon>
        <taxon>Tylenchoidea</taxon>
        <taxon>Meloidogynidae</taxon>
        <taxon>Meloidogyninae</taxon>
        <taxon>Meloidogyne</taxon>
        <taxon>Meloidogyne incognita group</taxon>
    </lineage>
</organism>
<feature type="compositionally biased region" description="Polar residues" evidence="8">
    <location>
        <begin position="149"/>
        <end position="159"/>
    </location>
</feature>
<dbReference type="CDD" id="cd00024">
    <property type="entry name" value="CD_CSD"/>
    <property type="match status" value="1"/>
</dbReference>
<dbReference type="FunFam" id="3.90.226.10:FF:000019">
    <property type="entry name" value="Enoyl-CoA hydratase, mitochondrial"/>
    <property type="match status" value="1"/>
</dbReference>
<dbReference type="GO" id="GO:0004300">
    <property type="term" value="F:enoyl-CoA hydratase activity"/>
    <property type="evidence" value="ECO:0007669"/>
    <property type="project" value="UniProtKB-EC"/>
</dbReference>
<dbReference type="SMART" id="SM00298">
    <property type="entry name" value="CHROMO"/>
    <property type="match status" value="1"/>
</dbReference>
<feature type="compositionally biased region" description="Basic and acidic residues" evidence="8">
    <location>
        <begin position="134"/>
        <end position="148"/>
    </location>
</feature>
<dbReference type="Pfam" id="PF00385">
    <property type="entry name" value="Chromo"/>
    <property type="match status" value="1"/>
</dbReference>
<dbReference type="PANTHER" id="PTHR11941">
    <property type="entry name" value="ENOYL-COA HYDRATASE-RELATED"/>
    <property type="match status" value="1"/>
</dbReference>
<dbReference type="PROSITE" id="PS00166">
    <property type="entry name" value="ENOYL_COA_HYDRATASE"/>
    <property type="match status" value="1"/>
</dbReference>
<proteinExistence type="inferred from homology"/>
<evidence type="ECO:0000256" key="4">
    <source>
        <dbReference type="ARBA" id="ARBA00023098"/>
    </source>
</evidence>
<feature type="compositionally biased region" description="Basic and acidic residues" evidence="8">
    <location>
        <begin position="19"/>
        <end position="58"/>
    </location>
</feature>
<keyword evidence="5" id="KW-0456">Lyase</keyword>
<evidence type="ECO:0000313" key="10">
    <source>
        <dbReference type="Proteomes" id="UP000887563"/>
    </source>
</evidence>
<keyword evidence="4" id="KW-0443">Lipid metabolism</keyword>
<dbReference type="CDD" id="cd06558">
    <property type="entry name" value="crotonase-like"/>
    <property type="match status" value="1"/>
</dbReference>
<dbReference type="AlphaFoldDB" id="A0A914L8A5"/>
<sequence>MELKCGFCSKSFSKKSNKDRHEKNNCPILKNKENKKEEKKTIKFLEEEKNEEEKKEKNEEEEEETNEEEEEEVDYIFGMRADKLHKGKMEYRVFWKGYAISDASWEPEDNLRHCTEEIERYKRSQALDQTKAPKQTEGKLENLEDSKPETSLPSKQGSSNDKKNGRKKWKKRASSVEVGKKPVTKKQKLEDDTNPLRSNSFEGQNGNKAGVVTRKDAKESNENGGVLINKGVSSSSSNYEMIKAEKTGENNRVGLITLNRPKALNALCNQLMDELANSLQKMDKDQSIGAIIVTGNEKAFAAGVDIKEMAPKEFAHVFGTRFLENWSQVTKLRKPVIAAVNGQALGGGCELAMMCDIIYAGEKAMFGQPEIKIGTIPCAGGTQRLTRIVGKSLAMKMCLTGDPIDAKTALQAGLVAGVFPPDQLVAETIKLADKIASHSQLLLSMAKQSVNRAYESTLEEGLLFERQMFHTTFATNDRKEGMTAFMDKRQPKWQHS</sequence>
<dbReference type="SUPFAM" id="SSF52096">
    <property type="entry name" value="ClpP/crotonase"/>
    <property type="match status" value="1"/>
</dbReference>
<dbReference type="PANTHER" id="PTHR11941:SF54">
    <property type="entry name" value="ENOYL-COA HYDRATASE, MITOCHONDRIAL"/>
    <property type="match status" value="1"/>
</dbReference>
<dbReference type="PROSITE" id="PS50013">
    <property type="entry name" value="CHROMO_2"/>
    <property type="match status" value="1"/>
</dbReference>
<dbReference type="FunFam" id="1.10.12.10:FF:000001">
    <property type="entry name" value="Probable enoyl-CoA hydratase, mitochondrial"/>
    <property type="match status" value="1"/>
</dbReference>
<dbReference type="Proteomes" id="UP000887563">
    <property type="component" value="Unplaced"/>
</dbReference>
<evidence type="ECO:0000256" key="3">
    <source>
        <dbReference type="ARBA" id="ARBA00022832"/>
    </source>
</evidence>
<dbReference type="InterPro" id="IPR000953">
    <property type="entry name" value="Chromo/chromo_shadow_dom"/>
</dbReference>
<dbReference type="Pfam" id="PF00378">
    <property type="entry name" value="ECH_1"/>
    <property type="match status" value="1"/>
</dbReference>
<dbReference type="SUPFAM" id="SSF54160">
    <property type="entry name" value="Chromo domain-like"/>
    <property type="match status" value="1"/>
</dbReference>
<dbReference type="WBParaSite" id="Minc3s00322g10164">
    <property type="protein sequence ID" value="Minc3s00322g10164"/>
    <property type="gene ID" value="Minc3s00322g10164"/>
</dbReference>
<evidence type="ECO:0000256" key="5">
    <source>
        <dbReference type="ARBA" id="ARBA00023239"/>
    </source>
</evidence>
<evidence type="ECO:0000313" key="11">
    <source>
        <dbReference type="WBParaSite" id="Minc3s00322g10164"/>
    </source>
</evidence>
<dbReference type="InterPro" id="IPR014748">
    <property type="entry name" value="Enoyl-CoA_hydra_C"/>
</dbReference>
<dbReference type="InterPro" id="IPR029045">
    <property type="entry name" value="ClpP/crotonase-like_dom_sf"/>
</dbReference>
<dbReference type="InterPro" id="IPR016197">
    <property type="entry name" value="Chromo-like_dom_sf"/>
</dbReference>
<feature type="compositionally biased region" description="Low complexity" evidence="8">
    <location>
        <begin position="1"/>
        <end position="11"/>
    </location>
</feature>
<dbReference type="Gene3D" id="3.90.226.10">
    <property type="entry name" value="2-enoyl-CoA Hydratase, Chain A, domain 1"/>
    <property type="match status" value="1"/>
</dbReference>
<evidence type="ECO:0000256" key="1">
    <source>
        <dbReference type="ARBA" id="ARBA00005254"/>
    </source>
</evidence>
<dbReference type="GO" id="GO:0006635">
    <property type="term" value="P:fatty acid beta-oxidation"/>
    <property type="evidence" value="ECO:0007669"/>
    <property type="project" value="TreeGrafter"/>
</dbReference>
<dbReference type="Gene3D" id="2.40.50.40">
    <property type="match status" value="1"/>
</dbReference>
<evidence type="ECO:0000256" key="8">
    <source>
        <dbReference type="SAM" id="MobiDB-lite"/>
    </source>
</evidence>
<reference evidence="11" key="1">
    <citation type="submission" date="2022-11" db="UniProtKB">
        <authorList>
            <consortium name="WormBaseParasite"/>
        </authorList>
    </citation>
    <scope>IDENTIFICATION</scope>
</reference>